<name>A0A518D377_9BACT</name>
<dbReference type="PANTHER" id="PTHR43739:SF5">
    <property type="entry name" value="EXO-ALPHA-SIALIDASE"/>
    <property type="match status" value="1"/>
</dbReference>
<organism evidence="1 2">
    <name type="scientific">Rohdeia mirabilis</name>
    <dbReference type="NCBI Taxonomy" id="2528008"/>
    <lineage>
        <taxon>Bacteria</taxon>
        <taxon>Pseudomonadati</taxon>
        <taxon>Planctomycetota</taxon>
        <taxon>Planctomycetia</taxon>
        <taxon>Planctomycetia incertae sedis</taxon>
        <taxon>Rohdeia</taxon>
    </lineage>
</organism>
<dbReference type="Gene3D" id="2.130.10.10">
    <property type="entry name" value="YVTN repeat-like/Quinoprotein amine dehydrogenase"/>
    <property type="match status" value="1"/>
</dbReference>
<evidence type="ECO:0000313" key="1">
    <source>
        <dbReference type="EMBL" id="QDU85933.1"/>
    </source>
</evidence>
<dbReference type="Proteomes" id="UP000319342">
    <property type="component" value="Chromosome"/>
</dbReference>
<keyword evidence="2" id="KW-1185">Reference proteome</keyword>
<dbReference type="SUPFAM" id="SSF110296">
    <property type="entry name" value="Oligoxyloglucan reducing end-specific cellobiohydrolase"/>
    <property type="match status" value="1"/>
</dbReference>
<dbReference type="InterPro" id="IPR052025">
    <property type="entry name" value="Xyloglucanase_GH74"/>
</dbReference>
<evidence type="ECO:0000313" key="2">
    <source>
        <dbReference type="Proteomes" id="UP000319342"/>
    </source>
</evidence>
<gene>
    <name evidence="1" type="ORF">Pla163_30800</name>
</gene>
<reference evidence="1 2" key="1">
    <citation type="submission" date="2019-02" db="EMBL/GenBank/DDBJ databases">
        <title>Deep-cultivation of Planctomycetes and their phenomic and genomic characterization uncovers novel biology.</title>
        <authorList>
            <person name="Wiegand S."/>
            <person name="Jogler M."/>
            <person name="Boedeker C."/>
            <person name="Pinto D."/>
            <person name="Vollmers J."/>
            <person name="Rivas-Marin E."/>
            <person name="Kohn T."/>
            <person name="Peeters S.H."/>
            <person name="Heuer A."/>
            <person name="Rast P."/>
            <person name="Oberbeckmann S."/>
            <person name="Bunk B."/>
            <person name="Jeske O."/>
            <person name="Meyerdierks A."/>
            <person name="Storesund J.E."/>
            <person name="Kallscheuer N."/>
            <person name="Luecker S."/>
            <person name="Lage O.M."/>
            <person name="Pohl T."/>
            <person name="Merkel B.J."/>
            <person name="Hornburger P."/>
            <person name="Mueller R.-W."/>
            <person name="Bruemmer F."/>
            <person name="Labrenz M."/>
            <person name="Spormann A.M."/>
            <person name="Op den Camp H."/>
            <person name="Overmann J."/>
            <person name="Amann R."/>
            <person name="Jetten M.S.M."/>
            <person name="Mascher T."/>
            <person name="Medema M.H."/>
            <person name="Devos D.P."/>
            <person name="Kaster A.-K."/>
            <person name="Ovreas L."/>
            <person name="Rohde M."/>
            <person name="Galperin M.Y."/>
            <person name="Jogler C."/>
        </authorList>
    </citation>
    <scope>NUCLEOTIDE SEQUENCE [LARGE SCALE GENOMIC DNA]</scope>
    <source>
        <strain evidence="1 2">Pla163</strain>
    </source>
</reference>
<dbReference type="EMBL" id="CP036290">
    <property type="protein sequence ID" value="QDU85933.1"/>
    <property type="molecule type" value="Genomic_DNA"/>
</dbReference>
<protein>
    <submittedName>
        <fullName evidence="1">BNR/Asp-box repeat protein</fullName>
    </submittedName>
</protein>
<dbReference type="RefSeq" id="WP_145190222.1">
    <property type="nucleotide sequence ID" value="NZ_CP036290.1"/>
</dbReference>
<accession>A0A518D377</accession>
<dbReference type="AlphaFoldDB" id="A0A518D377"/>
<sequence>MQQPTNGLLVGTRKGGFALKRSSDGTWRQVGDPIRLGVQVNDFQQDPRRPEVWLHTAGGDFHLGPTVFRSTDAGGTWAEASKPPAFDQVTEEGAEPRHDGTSRGLTVQRSFWFAPGHASESDTWYVATTPQGLFRSEDGGDTWSGVDGFNHHPQYRTWTGEPPGPPDGPFLHSVLVDPRDASHLFVSMSAGGTFESHDAGKSWAPINAGVRVDFGPEPYPEFGQDPHCVIQHPADPDLLYQQNHCGIYRVDLREGRQWSRIGDNMPKEIGDIGFGIVGHPTRPGTVWVLPMDGTRTWPRTAPGGRLAMYRTDDGGQSWTRQDSGLPACGSWIGAKRQALAVIGAPDAPEVCFGATCGEVWVGRDGGERFECVARHLPEIYSLAPAVLA</sequence>
<dbReference type="OrthoDB" id="9757947at2"/>
<dbReference type="InterPro" id="IPR015943">
    <property type="entry name" value="WD40/YVTN_repeat-like_dom_sf"/>
</dbReference>
<proteinExistence type="predicted"/>
<dbReference type="PANTHER" id="PTHR43739">
    <property type="entry name" value="XYLOGLUCANASE (EUROFUNG)"/>
    <property type="match status" value="1"/>
</dbReference>
<dbReference type="GO" id="GO:0010411">
    <property type="term" value="P:xyloglucan metabolic process"/>
    <property type="evidence" value="ECO:0007669"/>
    <property type="project" value="TreeGrafter"/>
</dbReference>